<sequence length="246" mass="27577">MSITTSSALPPTNAAIANRRHLHLSTAERRIRNRSLCSLLWTPPLYPGYSAKLENSPKSNCHRSSRKSATSEIPTSSNPILPDPDQTVNGFCSSSIRSVIKSADKREVLSHLQQGENEEMNWNSPKKYTNSKESSGYGSGTSESDLENELQTKKSLENTTTITDSLNIDGDSVTNATTMSDNYNNIFDERTTNRTPIRQQYNRHFTLEKSRRRSVPANLRDAFTDEIVRVLEINGVFQYETDAVSI</sequence>
<evidence type="ECO:0000313" key="2">
    <source>
        <dbReference type="Proteomes" id="UP000887581"/>
    </source>
</evidence>
<organism evidence="2 3">
    <name type="scientific">Setaria digitata</name>
    <dbReference type="NCBI Taxonomy" id="48799"/>
    <lineage>
        <taxon>Eukaryota</taxon>
        <taxon>Metazoa</taxon>
        <taxon>Ecdysozoa</taxon>
        <taxon>Nematoda</taxon>
        <taxon>Chromadorea</taxon>
        <taxon>Rhabditida</taxon>
        <taxon>Spirurina</taxon>
        <taxon>Spiruromorpha</taxon>
        <taxon>Filarioidea</taxon>
        <taxon>Setariidae</taxon>
        <taxon>Setaria</taxon>
    </lineage>
</organism>
<proteinExistence type="predicted"/>
<keyword evidence="2" id="KW-1185">Reference proteome</keyword>
<reference evidence="3" key="1">
    <citation type="submission" date="2022-11" db="UniProtKB">
        <authorList>
            <consortium name="WormBaseParasite"/>
        </authorList>
    </citation>
    <scope>IDENTIFICATION</scope>
</reference>
<dbReference type="WBParaSite" id="sdigi.contig394.g8003.t1">
    <property type="protein sequence ID" value="sdigi.contig394.g8003.t1"/>
    <property type="gene ID" value="sdigi.contig394.g8003"/>
</dbReference>
<feature type="compositionally biased region" description="Polar residues" evidence="1">
    <location>
        <begin position="112"/>
        <end position="128"/>
    </location>
</feature>
<protein>
    <submittedName>
        <fullName evidence="3">Uncharacterized protein</fullName>
    </submittedName>
</protein>
<feature type="compositionally biased region" description="Low complexity" evidence="1">
    <location>
        <begin position="131"/>
        <end position="143"/>
    </location>
</feature>
<accession>A0A915PSG2</accession>
<name>A0A915PSG2_9BILA</name>
<feature type="region of interest" description="Disordered" evidence="1">
    <location>
        <begin position="112"/>
        <end position="150"/>
    </location>
</feature>
<evidence type="ECO:0000313" key="3">
    <source>
        <dbReference type="WBParaSite" id="sdigi.contig394.g8003.t1"/>
    </source>
</evidence>
<dbReference type="Proteomes" id="UP000887581">
    <property type="component" value="Unplaced"/>
</dbReference>
<dbReference type="AlphaFoldDB" id="A0A915PSG2"/>
<evidence type="ECO:0000256" key="1">
    <source>
        <dbReference type="SAM" id="MobiDB-lite"/>
    </source>
</evidence>
<feature type="region of interest" description="Disordered" evidence="1">
    <location>
        <begin position="52"/>
        <end position="88"/>
    </location>
</feature>
<feature type="compositionally biased region" description="Polar residues" evidence="1">
    <location>
        <begin position="67"/>
        <end position="79"/>
    </location>
</feature>